<dbReference type="PANTHER" id="PTHR42886:SF29">
    <property type="entry name" value="PUMMELIG, ISOFORM A"/>
    <property type="match status" value="1"/>
</dbReference>
<accession>A0A3E1NTC0</accession>
<dbReference type="InterPro" id="IPR000073">
    <property type="entry name" value="AB_hydrolase_1"/>
</dbReference>
<dbReference type="PANTHER" id="PTHR42886">
    <property type="entry name" value="RE40534P-RELATED"/>
    <property type="match status" value="1"/>
</dbReference>
<dbReference type="AlphaFoldDB" id="A0A3E1NTC0"/>
<evidence type="ECO:0000259" key="4">
    <source>
        <dbReference type="Pfam" id="PF00561"/>
    </source>
</evidence>
<feature type="chain" id="PRO_5017633341" evidence="3">
    <location>
        <begin position="18"/>
        <end position="308"/>
    </location>
</feature>
<dbReference type="GO" id="GO:0006508">
    <property type="term" value="P:proteolysis"/>
    <property type="evidence" value="ECO:0007669"/>
    <property type="project" value="InterPro"/>
</dbReference>
<keyword evidence="3" id="KW-0732">Signal</keyword>
<keyword evidence="2 5" id="KW-0378">Hydrolase</keyword>
<evidence type="ECO:0000313" key="5">
    <source>
        <dbReference type="EMBL" id="RFM31160.1"/>
    </source>
</evidence>
<feature type="domain" description="AB hydrolase-1" evidence="4">
    <location>
        <begin position="31"/>
        <end position="291"/>
    </location>
</feature>
<dbReference type="InterPro" id="IPR029058">
    <property type="entry name" value="AB_hydrolase_fold"/>
</dbReference>
<protein>
    <submittedName>
        <fullName evidence="5">Alpha/beta hydrolase</fullName>
    </submittedName>
</protein>
<evidence type="ECO:0000256" key="3">
    <source>
        <dbReference type="SAM" id="SignalP"/>
    </source>
</evidence>
<dbReference type="InterPro" id="IPR002410">
    <property type="entry name" value="Peptidase_S33"/>
</dbReference>
<reference evidence="5 6" key="1">
    <citation type="submission" date="2018-08" db="EMBL/GenBank/DDBJ databases">
        <title>Chitinophaga sp. K20C18050901, a novel bacterium isolated from forest soil.</title>
        <authorList>
            <person name="Wang C."/>
        </authorList>
    </citation>
    <scope>NUCLEOTIDE SEQUENCE [LARGE SCALE GENOMIC DNA]</scope>
    <source>
        <strain evidence="5 6">K20C18050901</strain>
    </source>
</reference>
<comment type="caution">
    <text evidence="5">The sequence shown here is derived from an EMBL/GenBank/DDBJ whole genome shotgun (WGS) entry which is preliminary data.</text>
</comment>
<evidence type="ECO:0000313" key="6">
    <source>
        <dbReference type="Proteomes" id="UP000261174"/>
    </source>
</evidence>
<comment type="similarity">
    <text evidence="1">Belongs to the peptidase S33 family.</text>
</comment>
<sequence>MRSLFLLLLVCTLGTQAQTIVSHAFGDASKPAVIFLHGGPGSNAINFESTTAAQLAEQGFYVITYDRRGEGRSADPDAKYTFQQSYDDLNSIYKQYKLKKASLIGFSFGGIVATGYTARYPEQVSALVLVSALVNLQETYRTIIRSCRKIYTEKKDTSGLKDLDNLEKLDHASIDFRRGCFKQASKNGFFATPNRTADAQAIYKKLDADTLYLHYANLNNDTPSNEFWKHEKYSTINNLPVIKEIVKGGVPVFAMYGKDDGLYAPEQIASIKAVIGNKHILYMQDAAHYLYNDQQGHFLSGMRVFLYY</sequence>
<dbReference type="PRINTS" id="PR00111">
    <property type="entry name" value="ABHYDROLASE"/>
</dbReference>
<feature type="signal peptide" evidence="3">
    <location>
        <begin position="1"/>
        <end position="17"/>
    </location>
</feature>
<dbReference type="RefSeq" id="WP_116857194.1">
    <property type="nucleotide sequence ID" value="NZ_QTJV01000016.1"/>
</dbReference>
<proteinExistence type="inferred from homology"/>
<evidence type="ECO:0000256" key="1">
    <source>
        <dbReference type="ARBA" id="ARBA00010088"/>
    </source>
</evidence>
<dbReference type="PRINTS" id="PR00793">
    <property type="entry name" value="PROAMNOPTASE"/>
</dbReference>
<name>A0A3E1NTC0_9BACT</name>
<keyword evidence="6" id="KW-1185">Reference proteome</keyword>
<organism evidence="5 6">
    <name type="scientific">Chitinophaga silvisoli</name>
    <dbReference type="NCBI Taxonomy" id="2291814"/>
    <lineage>
        <taxon>Bacteria</taxon>
        <taxon>Pseudomonadati</taxon>
        <taxon>Bacteroidota</taxon>
        <taxon>Chitinophagia</taxon>
        <taxon>Chitinophagales</taxon>
        <taxon>Chitinophagaceae</taxon>
        <taxon>Chitinophaga</taxon>
    </lineage>
</organism>
<dbReference type="Gene3D" id="3.40.50.1820">
    <property type="entry name" value="alpha/beta hydrolase"/>
    <property type="match status" value="1"/>
</dbReference>
<dbReference type="EMBL" id="QTJV01000016">
    <property type="protein sequence ID" value="RFM31160.1"/>
    <property type="molecule type" value="Genomic_DNA"/>
</dbReference>
<dbReference type="SUPFAM" id="SSF53474">
    <property type="entry name" value="alpha/beta-Hydrolases"/>
    <property type="match status" value="1"/>
</dbReference>
<dbReference type="OrthoDB" id="9780932at2"/>
<evidence type="ECO:0000256" key="2">
    <source>
        <dbReference type="ARBA" id="ARBA00022801"/>
    </source>
</evidence>
<dbReference type="Proteomes" id="UP000261174">
    <property type="component" value="Unassembled WGS sequence"/>
</dbReference>
<dbReference type="GO" id="GO:0008233">
    <property type="term" value="F:peptidase activity"/>
    <property type="evidence" value="ECO:0007669"/>
    <property type="project" value="InterPro"/>
</dbReference>
<gene>
    <name evidence="5" type="ORF">DXN04_30435</name>
</gene>
<dbReference type="Pfam" id="PF00561">
    <property type="entry name" value="Abhydrolase_1"/>
    <property type="match status" value="1"/>
</dbReference>